<reference evidence="2 3" key="1">
    <citation type="submission" date="2015-07" db="EMBL/GenBank/DDBJ databases">
        <title>The genome of Pseudoloma neurophilia, a relevant intracellular parasite of the zebrafish.</title>
        <authorList>
            <person name="Ndikumana S."/>
            <person name="Pelin A."/>
            <person name="Sanders J."/>
            <person name="Corradi N."/>
        </authorList>
    </citation>
    <scope>NUCLEOTIDE SEQUENCE [LARGE SCALE GENOMIC DNA]</scope>
    <source>
        <strain evidence="2 3">MK1</strain>
    </source>
</reference>
<feature type="transmembrane region" description="Helical" evidence="1">
    <location>
        <begin position="55"/>
        <end position="73"/>
    </location>
</feature>
<keyword evidence="1" id="KW-0472">Membrane</keyword>
<accession>A0A0R0M640</accession>
<keyword evidence="1" id="KW-1133">Transmembrane helix</keyword>
<dbReference type="AlphaFoldDB" id="A0A0R0M640"/>
<proteinExistence type="predicted"/>
<feature type="transmembrane region" description="Helical" evidence="1">
    <location>
        <begin position="80"/>
        <end position="100"/>
    </location>
</feature>
<dbReference type="OrthoDB" id="2192716at2759"/>
<dbReference type="Proteomes" id="UP000051530">
    <property type="component" value="Unassembled WGS sequence"/>
</dbReference>
<name>A0A0R0M640_9MICR</name>
<evidence type="ECO:0000256" key="1">
    <source>
        <dbReference type="SAM" id="Phobius"/>
    </source>
</evidence>
<keyword evidence="1" id="KW-0812">Transmembrane</keyword>
<sequence length="105" mass="12124">MSTSKTVSHKSHHSRGLRWTGFRLLISGTLILTSVAFIISVLIPFIEGFIEPENFAQLLFVLLHIFYMFNVMTLQNKSQWVFWVMSYVIVIAASGLFLFYDSIFI</sequence>
<evidence type="ECO:0000313" key="3">
    <source>
        <dbReference type="Proteomes" id="UP000051530"/>
    </source>
</evidence>
<dbReference type="VEuPathDB" id="MicrosporidiaDB:M153_490000206"/>
<evidence type="ECO:0000313" key="2">
    <source>
        <dbReference type="EMBL" id="KRH93915.1"/>
    </source>
</evidence>
<feature type="transmembrane region" description="Helical" evidence="1">
    <location>
        <begin position="21"/>
        <end position="43"/>
    </location>
</feature>
<dbReference type="EMBL" id="LGUB01000180">
    <property type="protein sequence ID" value="KRH93915.1"/>
    <property type="molecule type" value="Genomic_DNA"/>
</dbReference>
<organism evidence="2 3">
    <name type="scientific">Pseudoloma neurophilia</name>
    <dbReference type="NCBI Taxonomy" id="146866"/>
    <lineage>
        <taxon>Eukaryota</taxon>
        <taxon>Fungi</taxon>
        <taxon>Fungi incertae sedis</taxon>
        <taxon>Microsporidia</taxon>
        <taxon>Pseudoloma</taxon>
    </lineage>
</organism>
<gene>
    <name evidence="2" type="ORF">M153_490000206</name>
</gene>
<comment type="caution">
    <text evidence="2">The sequence shown here is derived from an EMBL/GenBank/DDBJ whole genome shotgun (WGS) entry which is preliminary data.</text>
</comment>
<protein>
    <submittedName>
        <fullName evidence="2">Uncharacterized protein</fullName>
    </submittedName>
</protein>
<keyword evidence="3" id="KW-1185">Reference proteome</keyword>